<comment type="caution">
    <text evidence="2">The sequence shown here is derived from an EMBL/GenBank/DDBJ whole genome shotgun (WGS) entry which is preliminary data.</text>
</comment>
<dbReference type="AlphaFoldDB" id="A0A9W6KY43"/>
<evidence type="ECO:0000313" key="3">
    <source>
        <dbReference type="Proteomes" id="UP001143463"/>
    </source>
</evidence>
<dbReference type="Proteomes" id="UP001143463">
    <property type="component" value="Unassembled WGS sequence"/>
</dbReference>
<feature type="region of interest" description="Disordered" evidence="1">
    <location>
        <begin position="100"/>
        <end position="163"/>
    </location>
</feature>
<reference evidence="2" key="1">
    <citation type="journal article" date="2014" name="Int. J. Syst. Evol. Microbiol.">
        <title>Complete genome sequence of Corynebacterium casei LMG S-19264T (=DSM 44701T), isolated from a smear-ripened cheese.</title>
        <authorList>
            <consortium name="US DOE Joint Genome Institute (JGI-PGF)"/>
            <person name="Walter F."/>
            <person name="Albersmeier A."/>
            <person name="Kalinowski J."/>
            <person name="Ruckert C."/>
        </authorList>
    </citation>
    <scope>NUCLEOTIDE SEQUENCE</scope>
    <source>
        <strain evidence="2">VKM Ac-1069</strain>
    </source>
</reference>
<evidence type="ECO:0000256" key="1">
    <source>
        <dbReference type="SAM" id="MobiDB-lite"/>
    </source>
</evidence>
<accession>A0A9W6KY43</accession>
<protein>
    <submittedName>
        <fullName evidence="2">Uncharacterized protein</fullName>
    </submittedName>
</protein>
<name>A0A9W6KY43_9PSEU</name>
<dbReference type="RefSeq" id="WP_051736610.1">
    <property type="nucleotide sequence ID" value="NZ_BSFQ01000002.1"/>
</dbReference>
<sequence>MDLRTRLRRYAARRPHVLVVATRNGAAVRLAVEAELATRGWPAATAPADADVLLVAGTAGPELATTVEDLWATVPLPRAYVTVDAPDAVERELSRVPADLARGRSAAGPVPNAATAPPEQIEDGQGDEPQDPGEDPDDDKQGEHGGHDEMDMPGGLPMADLGDDRDGLTLDQLHVALGPVLPDWPAGLVLEVVLQGDVVQQAHARLVDDPLSKPFWTPREPGATDGAPVDPRRLAAARELDALARFLAVAGWPAPAARARGLRDGLLAGDPLIPICGAVEALLRQVRRSRTLRRLLRGLPHVPALFARRLDALEHASAALNEPTAGAIRSSLTASAGRPSRSPQRTQPRAGLHEVERLLAGSDLAAARLLVAAADPVTDGGTSSTAGGTSGLAADTHAVSTGRDVALRAGHSTTGSDGAREGERHGTTLGKQVGPIGRGGHDHG</sequence>
<evidence type="ECO:0000313" key="2">
    <source>
        <dbReference type="EMBL" id="GLL09412.1"/>
    </source>
</evidence>
<gene>
    <name evidence="2" type="ORF">GCM10017577_05520</name>
</gene>
<feature type="region of interest" description="Disordered" evidence="1">
    <location>
        <begin position="332"/>
        <end position="351"/>
    </location>
</feature>
<feature type="compositionally biased region" description="Low complexity" evidence="1">
    <location>
        <begin position="338"/>
        <end position="349"/>
    </location>
</feature>
<keyword evidence="3" id="KW-1185">Reference proteome</keyword>
<organism evidence="2 3">
    <name type="scientific">Pseudonocardia halophobica</name>
    <dbReference type="NCBI Taxonomy" id="29401"/>
    <lineage>
        <taxon>Bacteria</taxon>
        <taxon>Bacillati</taxon>
        <taxon>Actinomycetota</taxon>
        <taxon>Actinomycetes</taxon>
        <taxon>Pseudonocardiales</taxon>
        <taxon>Pseudonocardiaceae</taxon>
        <taxon>Pseudonocardia</taxon>
    </lineage>
</organism>
<proteinExistence type="predicted"/>
<dbReference type="EMBL" id="BSFQ01000002">
    <property type="protein sequence ID" value="GLL09412.1"/>
    <property type="molecule type" value="Genomic_DNA"/>
</dbReference>
<feature type="compositionally biased region" description="Acidic residues" evidence="1">
    <location>
        <begin position="120"/>
        <end position="138"/>
    </location>
</feature>
<reference evidence="2" key="2">
    <citation type="submission" date="2023-01" db="EMBL/GenBank/DDBJ databases">
        <authorList>
            <person name="Sun Q."/>
            <person name="Evtushenko L."/>
        </authorList>
    </citation>
    <scope>NUCLEOTIDE SEQUENCE</scope>
    <source>
        <strain evidence="2">VKM Ac-1069</strain>
    </source>
</reference>
<feature type="region of interest" description="Disordered" evidence="1">
    <location>
        <begin position="408"/>
        <end position="444"/>
    </location>
</feature>
<feature type="compositionally biased region" description="Basic and acidic residues" evidence="1">
    <location>
        <begin position="139"/>
        <end position="150"/>
    </location>
</feature>